<dbReference type="Pfam" id="PF01431">
    <property type="entry name" value="Peptidase_M13"/>
    <property type="match status" value="1"/>
</dbReference>
<dbReference type="InterPro" id="IPR024079">
    <property type="entry name" value="MetalloPept_cat_dom_sf"/>
</dbReference>
<gene>
    <name evidence="2" type="ORF">SAMN03080601_01451</name>
</gene>
<dbReference type="KEGG" id="asx:CDL62_01820"/>
<keyword evidence="3" id="KW-1185">Reference proteome</keyword>
<reference evidence="2 3" key="1">
    <citation type="submission" date="2017-02" db="EMBL/GenBank/DDBJ databases">
        <authorList>
            <person name="Peterson S.W."/>
        </authorList>
    </citation>
    <scope>NUCLEOTIDE SEQUENCE [LARGE SCALE GENOMIC DNA]</scope>
    <source>
        <strain evidence="2 3">DSM 24412</strain>
    </source>
</reference>
<sequence length="55" mass="6560">MRKQRICQQLNECPHSPGEARVNDIVYNMEEFYKAFNLDDSGDRFIAPDDRARIW</sequence>
<dbReference type="EMBL" id="FUYV01000006">
    <property type="protein sequence ID" value="SKB88634.1"/>
    <property type="molecule type" value="Genomic_DNA"/>
</dbReference>
<dbReference type="Proteomes" id="UP000191055">
    <property type="component" value="Unassembled WGS sequence"/>
</dbReference>
<dbReference type="Gene3D" id="3.40.390.10">
    <property type="entry name" value="Collagenase (Catalytic Domain)"/>
    <property type="match status" value="1"/>
</dbReference>
<dbReference type="RefSeq" id="WP_079557216.1">
    <property type="nucleotide sequence ID" value="NZ_CP021904.1"/>
</dbReference>
<name>A0A1T5EXE1_9BACT</name>
<dbReference type="GO" id="GO:0004222">
    <property type="term" value="F:metalloendopeptidase activity"/>
    <property type="evidence" value="ECO:0007669"/>
    <property type="project" value="InterPro"/>
</dbReference>
<protein>
    <submittedName>
        <fullName evidence="2">Peptidase family M13</fullName>
    </submittedName>
</protein>
<dbReference type="InterPro" id="IPR018497">
    <property type="entry name" value="Peptidase_M13_C"/>
</dbReference>
<feature type="domain" description="Peptidase M13 C-terminal" evidence="1">
    <location>
        <begin position="2"/>
        <end position="41"/>
    </location>
</feature>
<dbReference type="OrthoDB" id="9775677at2"/>
<dbReference type="GO" id="GO:0006508">
    <property type="term" value="P:proteolysis"/>
    <property type="evidence" value="ECO:0007669"/>
    <property type="project" value="InterPro"/>
</dbReference>
<evidence type="ECO:0000313" key="3">
    <source>
        <dbReference type="Proteomes" id="UP000191055"/>
    </source>
</evidence>
<proteinExistence type="predicted"/>
<dbReference type="SUPFAM" id="SSF55486">
    <property type="entry name" value="Metalloproteases ('zincins'), catalytic domain"/>
    <property type="match status" value="1"/>
</dbReference>
<organism evidence="2 3">
    <name type="scientific">Alkalitalea saponilacus</name>
    <dbReference type="NCBI Taxonomy" id="889453"/>
    <lineage>
        <taxon>Bacteria</taxon>
        <taxon>Pseudomonadati</taxon>
        <taxon>Bacteroidota</taxon>
        <taxon>Bacteroidia</taxon>
        <taxon>Marinilabiliales</taxon>
        <taxon>Marinilabiliaceae</taxon>
        <taxon>Alkalitalea</taxon>
    </lineage>
</organism>
<dbReference type="AlphaFoldDB" id="A0A1T5EXE1"/>
<evidence type="ECO:0000313" key="2">
    <source>
        <dbReference type="EMBL" id="SKB88634.1"/>
    </source>
</evidence>
<dbReference type="STRING" id="889453.SAMN03080601_01451"/>
<evidence type="ECO:0000259" key="1">
    <source>
        <dbReference type="Pfam" id="PF01431"/>
    </source>
</evidence>
<accession>A0A1T5EXE1</accession>